<keyword evidence="10 11" id="KW-0998">Cell outer membrane</keyword>
<dbReference type="PANTHER" id="PTHR32552">
    <property type="entry name" value="FERRICHROME IRON RECEPTOR-RELATED"/>
    <property type="match status" value="1"/>
</dbReference>
<keyword evidence="5 11" id="KW-0812">Transmembrane</keyword>
<keyword evidence="7" id="KW-0406">Ion transport</keyword>
<keyword evidence="9 11" id="KW-0472">Membrane</keyword>
<evidence type="ECO:0000256" key="13">
    <source>
        <dbReference type="SAM" id="SignalP"/>
    </source>
</evidence>
<dbReference type="InterPro" id="IPR012910">
    <property type="entry name" value="Plug_dom"/>
</dbReference>
<organism evidence="16 17">
    <name type="scientific">Parasphingorhabdus marina DSM 22363</name>
    <dbReference type="NCBI Taxonomy" id="1123272"/>
    <lineage>
        <taxon>Bacteria</taxon>
        <taxon>Pseudomonadati</taxon>
        <taxon>Pseudomonadota</taxon>
        <taxon>Alphaproteobacteria</taxon>
        <taxon>Sphingomonadales</taxon>
        <taxon>Sphingomonadaceae</taxon>
        <taxon>Parasphingorhabdus</taxon>
    </lineage>
</organism>
<dbReference type="InterPro" id="IPR000531">
    <property type="entry name" value="Beta-barrel_TonB"/>
</dbReference>
<dbReference type="RefSeq" id="WP_084192578.1">
    <property type="nucleotide sequence ID" value="NZ_FSQW01000001.1"/>
</dbReference>
<dbReference type="GO" id="GO:0006826">
    <property type="term" value="P:iron ion transport"/>
    <property type="evidence" value="ECO:0007669"/>
    <property type="project" value="UniProtKB-KW"/>
</dbReference>
<evidence type="ECO:0000256" key="5">
    <source>
        <dbReference type="ARBA" id="ARBA00022692"/>
    </source>
</evidence>
<comment type="subcellular location">
    <subcellularLocation>
        <location evidence="1 11">Cell outer membrane</location>
        <topology evidence="1 11">Multi-pass membrane protein</topology>
    </subcellularLocation>
</comment>
<gene>
    <name evidence="16" type="ORF">SAMN02745824_1712</name>
</gene>
<dbReference type="PROSITE" id="PS52016">
    <property type="entry name" value="TONB_DEPENDENT_REC_3"/>
    <property type="match status" value="1"/>
</dbReference>
<evidence type="ECO:0000256" key="11">
    <source>
        <dbReference type="PROSITE-ProRule" id="PRU01360"/>
    </source>
</evidence>
<name>A0A1N6D9D2_9SPHN</name>
<keyword evidence="2 11" id="KW-0813">Transport</keyword>
<evidence type="ECO:0000259" key="15">
    <source>
        <dbReference type="Pfam" id="PF07715"/>
    </source>
</evidence>
<evidence type="ECO:0000256" key="2">
    <source>
        <dbReference type="ARBA" id="ARBA00022448"/>
    </source>
</evidence>
<evidence type="ECO:0000256" key="4">
    <source>
        <dbReference type="ARBA" id="ARBA00022496"/>
    </source>
</evidence>
<dbReference type="InterPro" id="IPR036942">
    <property type="entry name" value="Beta-barrel_TonB_sf"/>
</dbReference>
<evidence type="ECO:0000313" key="16">
    <source>
        <dbReference type="EMBL" id="SIN67294.1"/>
    </source>
</evidence>
<keyword evidence="3 11" id="KW-1134">Transmembrane beta strand</keyword>
<keyword evidence="6" id="KW-0408">Iron</keyword>
<keyword evidence="13" id="KW-0732">Signal</keyword>
<evidence type="ECO:0000313" key="17">
    <source>
        <dbReference type="Proteomes" id="UP000185192"/>
    </source>
</evidence>
<evidence type="ECO:0000256" key="10">
    <source>
        <dbReference type="ARBA" id="ARBA00023237"/>
    </source>
</evidence>
<dbReference type="PANTHER" id="PTHR32552:SF81">
    <property type="entry name" value="TONB-DEPENDENT OUTER MEMBRANE RECEPTOR"/>
    <property type="match status" value="1"/>
</dbReference>
<dbReference type="STRING" id="1123272.SAMN02745824_1712"/>
<dbReference type="SUPFAM" id="SSF56935">
    <property type="entry name" value="Porins"/>
    <property type="match status" value="1"/>
</dbReference>
<dbReference type="Pfam" id="PF00593">
    <property type="entry name" value="TonB_dep_Rec_b-barrel"/>
    <property type="match status" value="1"/>
</dbReference>
<evidence type="ECO:0000256" key="3">
    <source>
        <dbReference type="ARBA" id="ARBA00022452"/>
    </source>
</evidence>
<dbReference type="Proteomes" id="UP000185192">
    <property type="component" value="Unassembled WGS sequence"/>
</dbReference>
<feature type="domain" description="TonB-dependent receptor plug" evidence="15">
    <location>
        <begin position="57"/>
        <end position="162"/>
    </location>
</feature>
<evidence type="ECO:0000256" key="6">
    <source>
        <dbReference type="ARBA" id="ARBA00023004"/>
    </source>
</evidence>
<keyword evidence="4" id="KW-0410">Iron transport</keyword>
<evidence type="ECO:0000259" key="14">
    <source>
        <dbReference type="Pfam" id="PF00593"/>
    </source>
</evidence>
<evidence type="ECO:0000256" key="9">
    <source>
        <dbReference type="ARBA" id="ARBA00023136"/>
    </source>
</evidence>
<comment type="similarity">
    <text evidence="11 12">Belongs to the TonB-dependent receptor family.</text>
</comment>
<dbReference type="OrthoDB" id="9760494at2"/>
<dbReference type="GO" id="GO:0009279">
    <property type="term" value="C:cell outer membrane"/>
    <property type="evidence" value="ECO:0007669"/>
    <property type="project" value="UniProtKB-SubCell"/>
</dbReference>
<dbReference type="EMBL" id="FSQW01000001">
    <property type="protein sequence ID" value="SIN67294.1"/>
    <property type="molecule type" value="Genomic_DNA"/>
</dbReference>
<evidence type="ECO:0000256" key="8">
    <source>
        <dbReference type="ARBA" id="ARBA00023077"/>
    </source>
</evidence>
<feature type="domain" description="TonB-dependent receptor-like beta-barrel" evidence="14">
    <location>
        <begin position="306"/>
        <end position="726"/>
    </location>
</feature>
<accession>A0A1N6D9D2</accession>
<protein>
    <submittedName>
        <fullName evidence="16">Iron complex outermembrane recepter protein</fullName>
    </submittedName>
</protein>
<keyword evidence="17" id="KW-1185">Reference proteome</keyword>
<evidence type="ECO:0000256" key="7">
    <source>
        <dbReference type="ARBA" id="ARBA00023065"/>
    </source>
</evidence>
<reference evidence="17" key="1">
    <citation type="submission" date="2016-11" db="EMBL/GenBank/DDBJ databases">
        <authorList>
            <person name="Varghese N."/>
            <person name="Submissions S."/>
        </authorList>
    </citation>
    <scope>NUCLEOTIDE SEQUENCE [LARGE SCALE GENOMIC DNA]</scope>
    <source>
        <strain evidence="17">DSM 22363</strain>
    </source>
</reference>
<evidence type="ECO:0000256" key="12">
    <source>
        <dbReference type="RuleBase" id="RU003357"/>
    </source>
</evidence>
<evidence type="ECO:0000256" key="1">
    <source>
        <dbReference type="ARBA" id="ARBA00004571"/>
    </source>
</evidence>
<dbReference type="AlphaFoldDB" id="A0A1N6D9D2"/>
<dbReference type="Pfam" id="PF07715">
    <property type="entry name" value="Plug"/>
    <property type="match status" value="1"/>
</dbReference>
<feature type="chain" id="PRO_5012139097" evidence="13">
    <location>
        <begin position="32"/>
        <end position="774"/>
    </location>
</feature>
<feature type="signal peptide" evidence="13">
    <location>
        <begin position="1"/>
        <end position="31"/>
    </location>
</feature>
<dbReference type="Gene3D" id="2.40.170.20">
    <property type="entry name" value="TonB-dependent receptor, beta-barrel domain"/>
    <property type="match status" value="1"/>
</dbReference>
<dbReference type="InterPro" id="IPR039426">
    <property type="entry name" value="TonB-dep_rcpt-like"/>
</dbReference>
<sequence>MTSVTSSPSRMLKFMLLAGAASLVPTGQALAQETAETADSDEGNIIIVTARKREESLQEVPISITAIGEDELRDANVFGLEDVAQLTPGLSFRQLGGFSEPTIRGLAQTDQLAIQGNVGVFIDGIFINNRAALEFANLDISQVEVLKGPQSALFGRDTFAGAINYRTRAPEIGEFDATIEGEIGSDELYSIKGSVNLPLGENIAVRVFGGRSEFDGTINNVRSNNNLGGWDERLTYGLSAVFEAGPLKLNVFAARNEIAEDQPALSLLPVAANTGGASFDIGGTTVFSLFEGDVPNVNSVDLIGSGTGNVGDYTLIYANAEVDLDFATLTFNGSHSDSSFVARFDNVGDPNAVNVPFFGTFTTQFLTNSTGDESDQQSYEVRLASKPDSSFDWLVGYSRYDSTSGVVLGTITPLFADPTTLEAITSVRNRLIQGIDAVFGSVSVPVTDQLNIGGEFRYTWEDQTATDQADIFFLPAFSRPLTSAEASFNYWSGRASIDYKLNDDVLVYAYAARGTKSGGINASLATTDPNFVFEPERNWTYEIGTKATLWNGRAVVNAALYYIDWTELQSTAPPSLGLGPITFNGIGATSKGIEVDATVSLTDNLTVRAAATYIDASYNDGFIDGAVEQSCGLVMPAVVPLSTCSADVSGNRIARTSKVSFFGSATYTIPEVFDGYDLYGRLDFSHEGSSFPLSLNLARLGPTNLANARIGLKGENYEFSLWVDNLLNTKSITRLTPVNDGAFLGSCNACGIRSTRTFPGNTRTFGLTAVARFN</sequence>
<keyword evidence="8 12" id="KW-0798">TonB box</keyword>
<proteinExistence type="inferred from homology"/>